<proteinExistence type="inferred from homology"/>
<organism evidence="9 10">
    <name type="scientific">Desulforapulum autotrophicum (strain ATCC 43914 / DSM 3382 / VKM B-1955 / HRM2)</name>
    <name type="common">Desulfobacterium autotrophicum</name>
    <dbReference type="NCBI Taxonomy" id="177437"/>
    <lineage>
        <taxon>Bacteria</taxon>
        <taxon>Pseudomonadati</taxon>
        <taxon>Thermodesulfobacteriota</taxon>
        <taxon>Desulfobacteria</taxon>
        <taxon>Desulfobacterales</taxon>
        <taxon>Desulfobacteraceae</taxon>
        <taxon>Desulforapulum</taxon>
    </lineage>
</organism>
<feature type="domain" description="tRNA-queuosine alpha-mannosyltransferase N-terminal" evidence="8">
    <location>
        <begin position="2"/>
        <end position="166"/>
    </location>
</feature>
<dbReference type="Proteomes" id="UP000000442">
    <property type="component" value="Chromosome"/>
</dbReference>
<dbReference type="GO" id="GO:0016438">
    <property type="term" value="F:tRNA-queuosine(34) beta-mannosyltransferase activity"/>
    <property type="evidence" value="ECO:0007669"/>
    <property type="project" value="UniProtKB-EC"/>
</dbReference>
<dbReference type="STRING" id="177437.HRM2_16580"/>
<gene>
    <name evidence="9" type="ordered locus">HRM2_16580</name>
</gene>
<evidence type="ECO:0000256" key="1">
    <source>
        <dbReference type="ARBA" id="ARBA00009481"/>
    </source>
</evidence>
<dbReference type="Pfam" id="PF00534">
    <property type="entry name" value="Glycos_transf_1"/>
    <property type="match status" value="1"/>
</dbReference>
<protein>
    <recommendedName>
        <fullName evidence="5">tRNA-queuosine alpha-mannosyltransferase</fullName>
        <ecNumber evidence="4">2.4.1.110</ecNumber>
    </recommendedName>
</protein>
<sequence length="371" mass="42037">MRFLFLESFFGGSHKAFALGLKAHSNHEIDIVTLPDHYWRWRMRGAALLFHERIDNLSAYDGVIATDMINLSDFMAMAGPNTPPVLAYFHENQLGYPDNPGVPPEVQYGFMNMTTALCADRVFFNSRFQMEQFLAGVEGLLTTMPDLNPSWVGRTIRARSGVLYPGCSFPVGSSESLPDKALAPLVIWNHRWEYDKKPERFFRALGEIKRRGIPFRLALLGGGVSKIPKAFLAAREAFKQEIVVFGHVPSKSVYFDWLSRGHIVVSTAIQENFGISVVEAVGMGCIPLLPDRLAYPEIMPREHHGTILYKDHGDLVDKLAGFLLSSDRHEPLGRNLAQAMEEYAWNHVIKKYDEILNHLAAMDRTRVWEKF</sequence>
<dbReference type="Gene3D" id="3.40.50.2000">
    <property type="entry name" value="Glycogen Phosphorylase B"/>
    <property type="match status" value="1"/>
</dbReference>
<dbReference type="RefSeq" id="WP_015903553.1">
    <property type="nucleotide sequence ID" value="NC_012108.1"/>
</dbReference>
<dbReference type="KEGG" id="dat:HRM2_16580"/>
<feature type="domain" description="Glycosyl transferase family 1" evidence="7">
    <location>
        <begin position="184"/>
        <end position="335"/>
    </location>
</feature>
<name>C0QAI1_DESAH</name>
<dbReference type="InterPro" id="IPR051862">
    <property type="entry name" value="GT-like_domain_containing_1"/>
</dbReference>
<dbReference type="EC" id="2.4.1.110" evidence="4"/>
<evidence type="ECO:0000256" key="2">
    <source>
        <dbReference type="ARBA" id="ARBA00022676"/>
    </source>
</evidence>
<evidence type="ECO:0000256" key="4">
    <source>
        <dbReference type="ARBA" id="ARBA00044517"/>
    </source>
</evidence>
<dbReference type="CDD" id="cd03801">
    <property type="entry name" value="GT4_PimA-like"/>
    <property type="match status" value="1"/>
</dbReference>
<dbReference type="PANTHER" id="PTHR13615:SF3">
    <property type="entry name" value="GLYCOSYLTRANSFERASE-LIKE DOMAIN-CONTAINING PROTEIN 1"/>
    <property type="match status" value="1"/>
</dbReference>
<dbReference type="HOGENOM" id="CLU_033439_1_0_7"/>
<dbReference type="eggNOG" id="COG0438">
    <property type="taxonomic scope" value="Bacteria"/>
</dbReference>
<dbReference type="PANTHER" id="PTHR13615">
    <property type="entry name" value="GLYCOSYLTRANSFERASE-LIKE 1"/>
    <property type="match status" value="1"/>
</dbReference>
<keyword evidence="3" id="KW-0808">Transferase</keyword>
<evidence type="ECO:0000259" key="8">
    <source>
        <dbReference type="Pfam" id="PF12038"/>
    </source>
</evidence>
<comment type="similarity">
    <text evidence="1">Belongs to the glycosyltransferase group 1 family. Glycosyltransferase 4 subfamily.</text>
</comment>
<keyword evidence="10" id="KW-1185">Reference proteome</keyword>
<dbReference type="OrthoDB" id="9792163at2"/>
<evidence type="ECO:0000256" key="6">
    <source>
        <dbReference type="ARBA" id="ARBA00048439"/>
    </source>
</evidence>
<accession>C0QAI1</accession>
<dbReference type="InterPro" id="IPR001296">
    <property type="entry name" value="Glyco_trans_1"/>
</dbReference>
<evidence type="ECO:0000313" key="9">
    <source>
        <dbReference type="EMBL" id="ACN14766.1"/>
    </source>
</evidence>
<dbReference type="InterPro" id="IPR022701">
    <property type="entry name" value="QTMAN_N"/>
</dbReference>
<dbReference type="EMBL" id="CP001087">
    <property type="protein sequence ID" value="ACN14766.1"/>
    <property type="molecule type" value="Genomic_DNA"/>
</dbReference>
<dbReference type="CAZy" id="GT4">
    <property type="family name" value="Glycosyltransferase Family 4"/>
</dbReference>
<dbReference type="Pfam" id="PF12038">
    <property type="entry name" value="QTMAN_N"/>
    <property type="match status" value="1"/>
</dbReference>
<reference evidence="9 10" key="1">
    <citation type="journal article" date="2009" name="Environ. Microbiol.">
        <title>Genome sequence of Desulfobacterium autotrophicum HRM2, a marine sulfate reducer oxidizing organic carbon completely to carbon dioxide.</title>
        <authorList>
            <person name="Strittmatter A.W."/>
            <person name="Liesegang H."/>
            <person name="Rabus R."/>
            <person name="Decker I."/>
            <person name="Amann J."/>
            <person name="Andres S."/>
            <person name="Henne A."/>
            <person name="Fricke W.F."/>
            <person name="Martinez-Arias R."/>
            <person name="Bartels D."/>
            <person name="Goesmann A."/>
            <person name="Krause L."/>
            <person name="Puehler A."/>
            <person name="Klenk H.P."/>
            <person name="Richter M."/>
            <person name="Schuler M."/>
            <person name="Gloeckner F.O."/>
            <person name="Meyerdierks A."/>
            <person name="Gottschalk G."/>
            <person name="Amann R."/>
        </authorList>
    </citation>
    <scope>NUCLEOTIDE SEQUENCE [LARGE SCALE GENOMIC DNA]</scope>
    <source>
        <strain evidence="10">ATCC 43914 / DSM 3382 / HRM2</strain>
    </source>
</reference>
<dbReference type="AlphaFoldDB" id="C0QAI1"/>
<evidence type="ECO:0000256" key="5">
    <source>
        <dbReference type="ARBA" id="ARBA00044539"/>
    </source>
</evidence>
<evidence type="ECO:0000259" key="7">
    <source>
        <dbReference type="Pfam" id="PF00534"/>
    </source>
</evidence>
<comment type="catalytic activity">
    <reaction evidence="6">
        <text>queuosine(34) in tRNA(Asp) + GDP-alpha-D-mannose = O-4''-alpha-D-mannosylqueuosine(34) in tRNA(Asp) + GDP + H(+)</text>
        <dbReference type="Rhea" id="RHEA:12885"/>
        <dbReference type="Rhea" id="RHEA-COMP:18572"/>
        <dbReference type="Rhea" id="RHEA-COMP:18581"/>
        <dbReference type="ChEBI" id="CHEBI:15378"/>
        <dbReference type="ChEBI" id="CHEBI:57527"/>
        <dbReference type="ChEBI" id="CHEBI:58189"/>
        <dbReference type="ChEBI" id="CHEBI:194431"/>
        <dbReference type="ChEBI" id="CHEBI:194442"/>
        <dbReference type="EC" id="2.4.1.110"/>
    </reaction>
    <physiologicalReaction direction="left-to-right" evidence="6">
        <dbReference type="Rhea" id="RHEA:12886"/>
    </physiologicalReaction>
</comment>
<dbReference type="SUPFAM" id="SSF53756">
    <property type="entry name" value="UDP-Glycosyltransferase/glycogen phosphorylase"/>
    <property type="match status" value="1"/>
</dbReference>
<evidence type="ECO:0000313" key="10">
    <source>
        <dbReference type="Proteomes" id="UP000000442"/>
    </source>
</evidence>
<keyword evidence="2" id="KW-0328">Glycosyltransferase</keyword>
<evidence type="ECO:0000256" key="3">
    <source>
        <dbReference type="ARBA" id="ARBA00022679"/>
    </source>
</evidence>